<dbReference type="PANTHER" id="PTHR23236:SF119">
    <property type="entry name" value="NUCLEAR RNA-BINDING PROTEIN SART-3"/>
    <property type="match status" value="1"/>
</dbReference>
<evidence type="ECO:0000256" key="3">
    <source>
        <dbReference type="PROSITE-ProRule" id="PRU00176"/>
    </source>
</evidence>
<evidence type="ECO:0000313" key="6">
    <source>
        <dbReference type="EMBL" id="KAG7165207.1"/>
    </source>
</evidence>
<accession>A0A8J5JWN6</accession>
<gene>
    <name evidence="6" type="primary">PABN3-L</name>
    <name evidence="6" type="ORF">Hamer_G021934</name>
</gene>
<keyword evidence="7" id="KW-1185">Reference proteome</keyword>
<dbReference type="AlphaFoldDB" id="A0A8J5JWN6"/>
<dbReference type="OrthoDB" id="4726at2759"/>
<dbReference type="SMART" id="SM00360">
    <property type="entry name" value="RRM"/>
    <property type="match status" value="1"/>
</dbReference>
<evidence type="ECO:0000313" key="7">
    <source>
        <dbReference type="Proteomes" id="UP000747542"/>
    </source>
</evidence>
<feature type="domain" description="RRM" evidence="5">
    <location>
        <begin position="81"/>
        <end position="159"/>
    </location>
</feature>
<dbReference type="PANTHER" id="PTHR23236">
    <property type="entry name" value="EUKARYOTIC TRANSLATION INITIATION FACTOR 4B/4H"/>
    <property type="match status" value="1"/>
</dbReference>
<dbReference type="GO" id="GO:0003723">
    <property type="term" value="F:RNA binding"/>
    <property type="evidence" value="ECO:0007669"/>
    <property type="project" value="UniProtKB-UniRule"/>
</dbReference>
<evidence type="ECO:0000259" key="5">
    <source>
        <dbReference type="PROSITE" id="PS50102"/>
    </source>
</evidence>
<protein>
    <submittedName>
        <fullName evidence="6">Polyadenylate-binding protein 3-like</fullName>
    </submittedName>
</protein>
<reference evidence="6" key="1">
    <citation type="journal article" date="2021" name="Sci. Adv.">
        <title>The American lobster genome reveals insights on longevity, neural, and immune adaptations.</title>
        <authorList>
            <person name="Polinski J.M."/>
            <person name="Zimin A.V."/>
            <person name="Clark K.F."/>
            <person name="Kohn A.B."/>
            <person name="Sadowski N."/>
            <person name="Timp W."/>
            <person name="Ptitsyn A."/>
            <person name="Khanna P."/>
            <person name="Romanova D.Y."/>
            <person name="Williams P."/>
            <person name="Greenwood S.J."/>
            <person name="Moroz L.L."/>
            <person name="Walt D.R."/>
            <person name="Bodnar A.G."/>
        </authorList>
    </citation>
    <scope>NUCLEOTIDE SEQUENCE</scope>
    <source>
        <strain evidence="6">GMGI-L3</strain>
    </source>
</reference>
<dbReference type="InterPro" id="IPR000504">
    <property type="entry name" value="RRM_dom"/>
</dbReference>
<comment type="caution">
    <text evidence="6">The sequence shown here is derived from an EMBL/GenBank/DDBJ whole genome shotgun (WGS) entry which is preliminary data.</text>
</comment>
<evidence type="ECO:0000256" key="2">
    <source>
        <dbReference type="ARBA" id="ARBA00022884"/>
    </source>
</evidence>
<proteinExistence type="predicted"/>
<feature type="region of interest" description="Disordered" evidence="4">
    <location>
        <begin position="158"/>
        <end position="192"/>
    </location>
</feature>
<evidence type="ECO:0000256" key="4">
    <source>
        <dbReference type="SAM" id="MobiDB-lite"/>
    </source>
</evidence>
<dbReference type="PROSITE" id="PS50102">
    <property type="entry name" value="RRM"/>
    <property type="match status" value="1"/>
</dbReference>
<dbReference type="EMBL" id="JAHLQT010024550">
    <property type="protein sequence ID" value="KAG7165207.1"/>
    <property type="molecule type" value="Genomic_DNA"/>
</dbReference>
<dbReference type="Pfam" id="PF00076">
    <property type="entry name" value="RRM_1"/>
    <property type="match status" value="1"/>
</dbReference>
<evidence type="ECO:0000256" key="1">
    <source>
        <dbReference type="ARBA" id="ARBA00022737"/>
    </source>
</evidence>
<organism evidence="6 7">
    <name type="scientific">Homarus americanus</name>
    <name type="common">American lobster</name>
    <dbReference type="NCBI Taxonomy" id="6706"/>
    <lineage>
        <taxon>Eukaryota</taxon>
        <taxon>Metazoa</taxon>
        <taxon>Ecdysozoa</taxon>
        <taxon>Arthropoda</taxon>
        <taxon>Crustacea</taxon>
        <taxon>Multicrustacea</taxon>
        <taxon>Malacostraca</taxon>
        <taxon>Eumalacostraca</taxon>
        <taxon>Eucarida</taxon>
        <taxon>Decapoda</taxon>
        <taxon>Pleocyemata</taxon>
        <taxon>Astacidea</taxon>
        <taxon>Nephropoidea</taxon>
        <taxon>Nephropidae</taxon>
        <taxon>Homarus</taxon>
    </lineage>
</organism>
<name>A0A8J5JWN6_HOMAM</name>
<keyword evidence="2 3" id="KW-0694">RNA-binding</keyword>
<sequence>MDYEDLTLEDLTPVADFGEVADIDFTDVKCELKNLLQETTQVRHNVRAELDKMKDFSKVCPKPTRALPKPCDDVKNKVDVRSVYIGSLDGNITEEDLVEHFQLCGVVKSVNIQRKTSGKSKGKGFAYILFKDKFSVDLALTLNGCACKGVKLKVEPKNTDASTSDRQFKCSSKMRRHNQSAGNRRLALVPSQ</sequence>
<keyword evidence="1" id="KW-0677">Repeat</keyword>
<dbReference type="Proteomes" id="UP000747542">
    <property type="component" value="Unassembled WGS sequence"/>
</dbReference>